<organism evidence="2 3">
    <name type="scientific">Zizania palustris</name>
    <name type="common">Northern wild rice</name>
    <dbReference type="NCBI Taxonomy" id="103762"/>
    <lineage>
        <taxon>Eukaryota</taxon>
        <taxon>Viridiplantae</taxon>
        <taxon>Streptophyta</taxon>
        <taxon>Embryophyta</taxon>
        <taxon>Tracheophyta</taxon>
        <taxon>Spermatophyta</taxon>
        <taxon>Magnoliopsida</taxon>
        <taxon>Liliopsida</taxon>
        <taxon>Poales</taxon>
        <taxon>Poaceae</taxon>
        <taxon>BOP clade</taxon>
        <taxon>Oryzoideae</taxon>
        <taxon>Oryzeae</taxon>
        <taxon>Zizaniinae</taxon>
        <taxon>Zizania</taxon>
    </lineage>
</organism>
<name>A0A8J5SDM6_ZIZPA</name>
<reference evidence="2" key="2">
    <citation type="submission" date="2021-02" db="EMBL/GenBank/DDBJ databases">
        <authorList>
            <person name="Kimball J.A."/>
            <person name="Haas M.W."/>
            <person name="Macchietto M."/>
            <person name="Kono T."/>
            <person name="Duquette J."/>
            <person name="Shao M."/>
        </authorList>
    </citation>
    <scope>NUCLEOTIDE SEQUENCE</scope>
    <source>
        <tissue evidence="2">Fresh leaf tissue</tissue>
    </source>
</reference>
<accession>A0A8J5SDM6</accession>
<dbReference type="EMBL" id="JAAALK010000286">
    <property type="protein sequence ID" value="KAG8061057.1"/>
    <property type="molecule type" value="Genomic_DNA"/>
</dbReference>
<proteinExistence type="predicted"/>
<feature type="compositionally biased region" description="Polar residues" evidence="1">
    <location>
        <begin position="54"/>
        <end position="73"/>
    </location>
</feature>
<reference evidence="2" key="1">
    <citation type="journal article" date="2021" name="bioRxiv">
        <title>Whole Genome Assembly and Annotation of Northern Wild Rice, Zizania palustris L., Supports a Whole Genome Duplication in the Zizania Genus.</title>
        <authorList>
            <person name="Haas M."/>
            <person name="Kono T."/>
            <person name="Macchietto M."/>
            <person name="Millas R."/>
            <person name="McGilp L."/>
            <person name="Shao M."/>
            <person name="Duquette J."/>
            <person name="Hirsch C.N."/>
            <person name="Kimball J."/>
        </authorList>
    </citation>
    <scope>NUCLEOTIDE SEQUENCE</scope>
    <source>
        <tissue evidence="2">Fresh leaf tissue</tissue>
    </source>
</reference>
<sequence length="73" mass="7736">MASTLPSLPHSMTGFLTALSPSPVAVSWVESLCAITLATPNEESRNGALDSAVRSFSDSTNSEEVVDPQNRTR</sequence>
<evidence type="ECO:0000313" key="2">
    <source>
        <dbReference type="EMBL" id="KAG8061057.1"/>
    </source>
</evidence>
<feature type="region of interest" description="Disordered" evidence="1">
    <location>
        <begin position="41"/>
        <end position="73"/>
    </location>
</feature>
<evidence type="ECO:0000256" key="1">
    <source>
        <dbReference type="SAM" id="MobiDB-lite"/>
    </source>
</evidence>
<comment type="caution">
    <text evidence="2">The sequence shown here is derived from an EMBL/GenBank/DDBJ whole genome shotgun (WGS) entry which is preliminary data.</text>
</comment>
<dbReference type="OrthoDB" id="25887at2759"/>
<evidence type="ECO:0000313" key="3">
    <source>
        <dbReference type="Proteomes" id="UP000729402"/>
    </source>
</evidence>
<gene>
    <name evidence="2" type="ORF">GUJ93_ZPchr0003g17335</name>
</gene>
<dbReference type="AlphaFoldDB" id="A0A8J5SDM6"/>
<protein>
    <submittedName>
        <fullName evidence="2">Uncharacterized protein</fullName>
    </submittedName>
</protein>
<keyword evidence="3" id="KW-1185">Reference proteome</keyword>
<dbReference type="Proteomes" id="UP000729402">
    <property type="component" value="Unassembled WGS sequence"/>
</dbReference>